<dbReference type="GO" id="GO:0016747">
    <property type="term" value="F:acyltransferase activity, transferring groups other than amino-acyl groups"/>
    <property type="evidence" value="ECO:0007669"/>
    <property type="project" value="InterPro"/>
</dbReference>
<dbReference type="EMBL" id="JACFXV010000029">
    <property type="protein sequence ID" value="MBA5775721.1"/>
    <property type="molecule type" value="Genomic_DNA"/>
</dbReference>
<keyword evidence="1 4" id="KW-0808">Transferase</keyword>
<dbReference type="AlphaFoldDB" id="A0A839A8R0"/>
<gene>
    <name evidence="4" type="ORF">H2509_01125</name>
</gene>
<protein>
    <submittedName>
        <fullName evidence="4">N-acetyltransferase</fullName>
    </submittedName>
</protein>
<feature type="domain" description="N-acetyltransferase" evidence="3">
    <location>
        <begin position="6"/>
        <end position="147"/>
    </location>
</feature>
<dbReference type="Gene3D" id="3.40.630.30">
    <property type="match status" value="1"/>
</dbReference>
<dbReference type="PROSITE" id="PS51186">
    <property type="entry name" value="GNAT"/>
    <property type="match status" value="1"/>
</dbReference>
<comment type="caution">
    <text evidence="4">The sequence shown here is derived from an EMBL/GenBank/DDBJ whole genome shotgun (WGS) entry which is preliminary data.</text>
</comment>
<evidence type="ECO:0000313" key="5">
    <source>
        <dbReference type="Proteomes" id="UP000541109"/>
    </source>
</evidence>
<accession>A0A839A8R0</accession>
<evidence type="ECO:0000259" key="3">
    <source>
        <dbReference type="PROSITE" id="PS51186"/>
    </source>
</evidence>
<evidence type="ECO:0000256" key="2">
    <source>
        <dbReference type="ARBA" id="ARBA00023315"/>
    </source>
</evidence>
<evidence type="ECO:0000313" key="4">
    <source>
        <dbReference type="EMBL" id="MBA5775721.1"/>
    </source>
</evidence>
<organism evidence="4 5">
    <name type="scientific">Stappia albiluteola</name>
    <dbReference type="NCBI Taxonomy" id="2758565"/>
    <lineage>
        <taxon>Bacteria</taxon>
        <taxon>Pseudomonadati</taxon>
        <taxon>Pseudomonadota</taxon>
        <taxon>Alphaproteobacteria</taxon>
        <taxon>Hyphomicrobiales</taxon>
        <taxon>Stappiaceae</taxon>
        <taxon>Stappia</taxon>
    </lineage>
</organism>
<sequence length="163" mass="17299">MMPISWLIRLEAPSDNEAIEALQAEAFGPGRFARTAFRIREGVPHHAGLSFVGLIGDEIAGSCRLTPIRIGKSSALLLGPLAVSPTYKNRGLGRALVRTALEAAGKLGETHVLLVGDEPYYGPLGFERVPFGRISLPGPVDLNRLLVARLVGGDIPQGLVRGA</sequence>
<reference evidence="4 5" key="1">
    <citation type="submission" date="2020-07" db="EMBL/GenBank/DDBJ databases">
        <title>Stappia sp., F7233, whole genome shotgun sequencing project.</title>
        <authorList>
            <person name="Jiang S."/>
            <person name="Liu Z.W."/>
            <person name="Du Z.J."/>
        </authorList>
    </citation>
    <scope>NUCLEOTIDE SEQUENCE [LARGE SCALE GENOMIC DNA]</scope>
    <source>
        <strain evidence="4 5">F7233</strain>
    </source>
</reference>
<dbReference type="InterPro" id="IPR000182">
    <property type="entry name" value="GNAT_dom"/>
</dbReference>
<proteinExistence type="predicted"/>
<dbReference type="CDD" id="cd04301">
    <property type="entry name" value="NAT_SF"/>
    <property type="match status" value="1"/>
</dbReference>
<dbReference type="InterPro" id="IPR050832">
    <property type="entry name" value="Bact_Acetyltransf"/>
</dbReference>
<dbReference type="Proteomes" id="UP000541109">
    <property type="component" value="Unassembled WGS sequence"/>
</dbReference>
<dbReference type="InterPro" id="IPR016181">
    <property type="entry name" value="Acyl_CoA_acyltransferase"/>
</dbReference>
<dbReference type="PANTHER" id="PTHR43877:SF1">
    <property type="entry name" value="ACETYLTRANSFERASE"/>
    <property type="match status" value="1"/>
</dbReference>
<dbReference type="Pfam" id="PF00583">
    <property type="entry name" value="Acetyltransf_1"/>
    <property type="match status" value="1"/>
</dbReference>
<dbReference type="PANTHER" id="PTHR43877">
    <property type="entry name" value="AMINOALKYLPHOSPHONATE N-ACETYLTRANSFERASE-RELATED-RELATED"/>
    <property type="match status" value="1"/>
</dbReference>
<dbReference type="SUPFAM" id="SSF55729">
    <property type="entry name" value="Acyl-CoA N-acyltransferases (Nat)"/>
    <property type="match status" value="1"/>
</dbReference>
<dbReference type="RefSeq" id="WP_182161451.1">
    <property type="nucleotide sequence ID" value="NZ_JACFXV010000029.1"/>
</dbReference>
<name>A0A839A8R0_9HYPH</name>
<keyword evidence="5" id="KW-1185">Reference proteome</keyword>
<keyword evidence="2" id="KW-0012">Acyltransferase</keyword>
<evidence type="ECO:0000256" key="1">
    <source>
        <dbReference type="ARBA" id="ARBA00022679"/>
    </source>
</evidence>